<keyword evidence="2" id="KW-0547">Nucleotide-binding</keyword>
<dbReference type="Pfam" id="PF22977">
    <property type="entry name" value="WHD"/>
    <property type="match status" value="1"/>
</dbReference>
<dbReference type="InterPro" id="IPR003593">
    <property type="entry name" value="AAA+_ATPase"/>
</dbReference>
<evidence type="ECO:0000259" key="4">
    <source>
        <dbReference type="SMART" id="SM00382"/>
    </source>
</evidence>
<comment type="similarity">
    <text evidence="1">Belongs to the AAA ATPase family.</text>
</comment>
<gene>
    <name evidence="5" type="ORF">HG542_14760</name>
</gene>
<organism evidence="5 6">
    <name type="scientific">Streptomyces morookaense</name>
    <name type="common">Streptoverticillium morookaense</name>
    <dbReference type="NCBI Taxonomy" id="1970"/>
    <lineage>
        <taxon>Bacteria</taxon>
        <taxon>Bacillati</taxon>
        <taxon>Actinomycetota</taxon>
        <taxon>Actinomycetes</taxon>
        <taxon>Kitasatosporales</taxon>
        <taxon>Streptomycetaceae</taxon>
        <taxon>Streptomyces</taxon>
    </lineage>
</organism>
<evidence type="ECO:0000256" key="1">
    <source>
        <dbReference type="ARBA" id="ARBA00006914"/>
    </source>
</evidence>
<comment type="caution">
    <text evidence="5">The sequence shown here is derived from an EMBL/GenBank/DDBJ whole genome shotgun (WGS) entry which is preliminary data.</text>
</comment>
<dbReference type="Proteomes" id="UP000587462">
    <property type="component" value="Unassembled WGS sequence"/>
</dbReference>
<sequence length="650" mass="69047">MTQSLFEERLTVAEERLRRLYLRHEGGEGYDGHEGVQDAGGPHPWPGPARLAELAAEGDRLACLRKEFALSEREADLLVTCLLPEINPICGSAFRFLSGLPTSRPTVSVALSVHGIAVPDAIGDGLLREGSALLEGGLVTYGAPDAAFPERVLNVPDRLLDFLAGRDTGRSTGGGTGRGTGPTAAGRWLRVLPARPDDPRRPHCDGPARALQEALAADPYRTRYLRQGIHGEALPAAVAALAPLGRVPLLIDPDALAAGEESPARLADRTALEARLLGAAVLVPLAPPGTAAPERADLLQRFVTSLDDAPVPLLLYGSTPWAAYEWDAPLPAETDLRPADARGPRDRLGAAASAAVERVHRTAALNAATPAADEIRTAARLRSAAELGALARHITPAVERQDLVLPDTVRARLDMLVARVRHREAVFHGWGLRRGGGRGQGTTALFAGESGTGKTMAAEAVACELGLDLYVVSLPSVVSKYIGETEKNLERIFSAADNLDAVVLFDEADSMFAKRGEVKGSNDRHANMQSGYLLQRLEAFDGLAVLTTNLRANIDTAFTRRFDEVVHFDSPGPDVRARLWHSLLGAAADGLPVETLAEAYDLAGGSIRACVESAAFAAAAAGRALTGEDLLHGIETEYGKLGRLFTRVEV</sequence>
<dbReference type="SMART" id="SM00382">
    <property type="entry name" value="AAA"/>
    <property type="match status" value="1"/>
</dbReference>
<dbReference type="CDD" id="cd19481">
    <property type="entry name" value="RecA-like_protease"/>
    <property type="match status" value="1"/>
</dbReference>
<dbReference type="PANTHER" id="PTHR23073">
    <property type="entry name" value="26S PROTEASOME REGULATORY SUBUNIT"/>
    <property type="match status" value="1"/>
</dbReference>
<dbReference type="AlphaFoldDB" id="A0A7Y7B4Y4"/>
<dbReference type="Pfam" id="PF00004">
    <property type="entry name" value="AAA"/>
    <property type="match status" value="1"/>
</dbReference>
<dbReference type="Gene3D" id="3.40.50.300">
    <property type="entry name" value="P-loop containing nucleotide triphosphate hydrolases"/>
    <property type="match status" value="1"/>
</dbReference>
<keyword evidence="6" id="KW-1185">Reference proteome</keyword>
<protein>
    <submittedName>
        <fullName evidence="5">ATP-binding protein</fullName>
    </submittedName>
</protein>
<keyword evidence="3 5" id="KW-0067">ATP-binding</keyword>
<dbReference type="GO" id="GO:0005524">
    <property type="term" value="F:ATP binding"/>
    <property type="evidence" value="ECO:0007669"/>
    <property type="project" value="UniProtKB-KW"/>
</dbReference>
<proteinExistence type="inferred from homology"/>
<dbReference type="RefSeq" id="WP_171081493.1">
    <property type="nucleotide sequence ID" value="NZ_BNBU01000006.1"/>
</dbReference>
<feature type="domain" description="AAA+ ATPase" evidence="4">
    <location>
        <begin position="440"/>
        <end position="572"/>
    </location>
</feature>
<dbReference type="GO" id="GO:0016887">
    <property type="term" value="F:ATP hydrolysis activity"/>
    <property type="evidence" value="ECO:0007669"/>
    <property type="project" value="InterPro"/>
</dbReference>
<accession>A0A7Y7B4Y4</accession>
<dbReference type="SUPFAM" id="SSF52540">
    <property type="entry name" value="P-loop containing nucleoside triphosphate hydrolases"/>
    <property type="match status" value="1"/>
</dbReference>
<evidence type="ECO:0000313" key="6">
    <source>
        <dbReference type="Proteomes" id="UP000587462"/>
    </source>
</evidence>
<dbReference type="InterPro" id="IPR003959">
    <property type="entry name" value="ATPase_AAA_core"/>
</dbReference>
<reference evidence="5 6" key="1">
    <citation type="submission" date="2020-04" db="EMBL/GenBank/DDBJ databases">
        <title>Draft Genome Sequence of Streptomyces morookaense DSM 40503, an 8-azaguanine-producing strain.</title>
        <authorList>
            <person name="Qi J."/>
            <person name="Gao J.-M."/>
        </authorList>
    </citation>
    <scope>NUCLEOTIDE SEQUENCE [LARGE SCALE GENOMIC DNA]</scope>
    <source>
        <strain evidence="5 6">DSM 40503</strain>
    </source>
</reference>
<evidence type="ECO:0000313" key="5">
    <source>
        <dbReference type="EMBL" id="NVK78924.1"/>
    </source>
</evidence>
<name>A0A7Y7B4Y4_STRMO</name>
<dbReference type="EMBL" id="JABBXF010000030">
    <property type="protein sequence ID" value="NVK78924.1"/>
    <property type="molecule type" value="Genomic_DNA"/>
</dbReference>
<evidence type="ECO:0000256" key="3">
    <source>
        <dbReference type="ARBA" id="ARBA00022840"/>
    </source>
</evidence>
<dbReference type="InterPro" id="IPR027417">
    <property type="entry name" value="P-loop_NTPase"/>
</dbReference>
<evidence type="ECO:0000256" key="2">
    <source>
        <dbReference type="ARBA" id="ARBA00022741"/>
    </source>
</evidence>
<dbReference type="InterPro" id="IPR054472">
    <property type="entry name" value="WHD"/>
</dbReference>
<dbReference type="InterPro" id="IPR050221">
    <property type="entry name" value="26S_Proteasome_ATPase"/>
</dbReference>